<feature type="transmembrane region" description="Helical" evidence="3">
    <location>
        <begin position="171"/>
        <end position="190"/>
    </location>
</feature>
<dbReference type="AlphaFoldDB" id="A0A433A2U1"/>
<evidence type="ECO:0000256" key="2">
    <source>
        <dbReference type="PROSITE-ProRule" id="PRU01193"/>
    </source>
</evidence>
<keyword evidence="2 3" id="KW-0472">Membrane</keyword>
<dbReference type="PANTHER" id="PTHR12064">
    <property type="entry name" value="METAL TRANSPORTER CNNM"/>
    <property type="match status" value="1"/>
</dbReference>
<feature type="transmembrane region" description="Helical" evidence="3">
    <location>
        <begin position="67"/>
        <end position="86"/>
    </location>
</feature>
<organism evidence="5 6">
    <name type="scientific">Jimgerdemannia flammicorona</name>
    <dbReference type="NCBI Taxonomy" id="994334"/>
    <lineage>
        <taxon>Eukaryota</taxon>
        <taxon>Fungi</taxon>
        <taxon>Fungi incertae sedis</taxon>
        <taxon>Mucoromycota</taxon>
        <taxon>Mucoromycotina</taxon>
        <taxon>Endogonomycetes</taxon>
        <taxon>Endogonales</taxon>
        <taxon>Endogonaceae</taxon>
        <taxon>Jimgerdemannia</taxon>
    </lineage>
</organism>
<evidence type="ECO:0000313" key="5">
    <source>
        <dbReference type="EMBL" id="RUO97005.1"/>
    </source>
</evidence>
<dbReference type="PANTHER" id="PTHR12064:SF97">
    <property type="entry name" value="METAL TRANSPORTER CNNM-5"/>
    <property type="match status" value="1"/>
</dbReference>
<feature type="domain" description="CNNM transmembrane" evidence="4">
    <location>
        <begin position="103"/>
        <end position="192"/>
    </location>
</feature>
<dbReference type="PROSITE" id="PS51846">
    <property type="entry name" value="CNNM"/>
    <property type="match status" value="1"/>
</dbReference>
<accession>A0A433A2U1</accession>
<dbReference type="InterPro" id="IPR002550">
    <property type="entry name" value="CNNM"/>
</dbReference>
<keyword evidence="6" id="KW-1185">Reference proteome</keyword>
<name>A0A433A2U1_9FUNG</name>
<reference evidence="5 6" key="1">
    <citation type="journal article" date="2018" name="New Phytol.">
        <title>Phylogenomics of Endogonaceae and evolution of mycorrhizas within Mucoromycota.</title>
        <authorList>
            <person name="Chang Y."/>
            <person name="Desiro A."/>
            <person name="Na H."/>
            <person name="Sandor L."/>
            <person name="Lipzen A."/>
            <person name="Clum A."/>
            <person name="Barry K."/>
            <person name="Grigoriev I.V."/>
            <person name="Martin F.M."/>
            <person name="Stajich J.E."/>
            <person name="Smith M.E."/>
            <person name="Bonito G."/>
            <person name="Spatafora J.W."/>
        </authorList>
    </citation>
    <scope>NUCLEOTIDE SEQUENCE [LARGE SCALE GENOMIC DNA]</scope>
    <source>
        <strain evidence="5 6">GMNB39</strain>
    </source>
</reference>
<evidence type="ECO:0000256" key="1">
    <source>
        <dbReference type="ARBA" id="ARBA00022737"/>
    </source>
</evidence>
<feature type="transmembrane region" description="Helical" evidence="3">
    <location>
        <begin position="144"/>
        <end position="165"/>
    </location>
</feature>
<comment type="caution">
    <text evidence="5">The sequence shown here is derived from an EMBL/GenBank/DDBJ whole genome shotgun (WGS) entry which is preliminary data.</text>
</comment>
<keyword evidence="2 3" id="KW-1133">Transmembrane helix</keyword>
<dbReference type="Proteomes" id="UP000268093">
    <property type="component" value="Unassembled WGS sequence"/>
</dbReference>
<dbReference type="GO" id="GO:0016020">
    <property type="term" value="C:membrane"/>
    <property type="evidence" value="ECO:0007669"/>
    <property type="project" value="UniProtKB-UniRule"/>
</dbReference>
<keyword evidence="2 3" id="KW-0812">Transmembrane</keyword>
<dbReference type="EMBL" id="RBNI01018859">
    <property type="protein sequence ID" value="RUO97005.1"/>
    <property type="molecule type" value="Genomic_DNA"/>
</dbReference>
<proteinExistence type="predicted"/>
<dbReference type="GO" id="GO:0030026">
    <property type="term" value="P:intracellular manganese ion homeostasis"/>
    <property type="evidence" value="ECO:0007669"/>
    <property type="project" value="TreeGrafter"/>
</dbReference>
<sequence length="242" mass="26039">MRSPALAHRSSSSLLLARSTVILSSLLHTIKALPATTLLNSLTLANGSYLFEPEEDEPDIDLGSEEFWTAFGTIMFLVIIGGIFAARLSRPALLNFIPLTHNAGLTLGLMGLDETNLHVLMQSGEEDERRNAEKVLALMNRGKHWVLVTLLLSNVIVNETLPIILDSVFGGGWQAVLISTALIVIFGEIIPQGTKELASTFVDSDLCDSSSQPHSPVPSKTTYFTTAICVRHGLAIGAKCSG</sequence>
<evidence type="ECO:0000259" key="4">
    <source>
        <dbReference type="PROSITE" id="PS51846"/>
    </source>
</evidence>
<dbReference type="GO" id="GO:0010960">
    <property type="term" value="P:magnesium ion homeostasis"/>
    <property type="evidence" value="ECO:0007669"/>
    <property type="project" value="InterPro"/>
</dbReference>
<protein>
    <recommendedName>
        <fullName evidence="4">CNNM transmembrane domain-containing protein</fullName>
    </recommendedName>
</protein>
<dbReference type="Pfam" id="PF01595">
    <property type="entry name" value="CNNM"/>
    <property type="match status" value="1"/>
</dbReference>
<dbReference type="InterPro" id="IPR045095">
    <property type="entry name" value="ACDP"/>
</dbReference>
<dbReference type="OrthoDB" id="5353557at2759"/>
<keyword evidence="1" id="KW-0677">Repeat</keyword>
<evidence type="ECO:0000313" key="6">
    <source>
        <dbReference type="Proteomes" id="UP000268093"/>
    </source>
</evidence>
<dbReference type="GO" id="GO:0005737">
    <property type="term" value="C:cytoplasm"/>
    <property type="evidence" value="ECO:0007669"/>
    <property type="project" value="TreeGrafter"/>
</dbReference>
<gene>
    <name evidence="5" type="ORF">BC936DRAFT_141130</name>
</gene>
<evidence type="ECO:0000256" key="3">
    <source>
        <dbReference type="SAM" id="Phobius"/>
    </source>
</evidence>